<dbReference type="GO" id="GO:0006355">
    <property type="term" value="P:regulation of DNA-templated transcription"/>
    <property type="evidence" value="ECO:0007669"/>
    <property type="project" value="InterPro"/>
</dbReference>
<dbReference type="AlphaFoldDB" id="A0A7J7CDS9"/>
<dbReference type="PANTHER" id="PTHR46326:SF10">
    <property type="entry name" value="C2H2 AND C2HC ZINC FINGER PROTEIN"/>
    <property type="match status" value="1"/>
</dbReference>
<dbReference type="GO" id="GO:0008270">
    <property type="term" value="F:zinc ion binding"/>
    <property type="evidence" value="ECO:0007669"/>
    <property type="project" value="UniProtKB-KW"/>
</dbReference>
<proteinExistence type="predicted"/>
<dbReference type="SMART" id="SM00355">
    <property type="entry name" value="ZnF_C2H2"/>
    <property type="match status" value="3"/>
</dbReference>
<comment type="caution">
    <text evidence="4">The sequence shown here is derived from an EMBL/GenBank/DDBJ whole genome shotgun (WGS) entry which is preliminary data.</text>
</comment>
<feature type="domain" description="C2H2-type" evidence="3">
    <location>
        <begin position="3"/>
        <end position="30"/>
    </location>
</feature>
<accession>A0A7J7CDS9</accession>
<keyword evidence="1" id="KW-0479">Metal-binding</keyword>
<keyword evidence="1" id="KW-0863">Zinc-finger</keyword>
<feature type="compositionally biased region" description="Pro residues" evidence="2">
    <location>
        <begin position="30"/>
        <end position="51"/>
    </location>
</feature>
<dbReference type="InterPro" id="IPR036236">
    <property type="entry name" value="Znf_C2H2_sf"/>
</dbReference>
<evidence type="ECO:0000256" key="2">
    <source>
        <dbReference type="SAM" id="MobiDB-lite"/>
    </source>
</evidence>
<name>A0A7J7CDS9_TRIWF</name>
<dbReference type="Proteomes" id="UP000593562">
    <property type="component" value="Unassembled WGS sequence"/>
</dbReference>
<reference evidence="4 5" key="1">
    <citation type="journal article" date="2020" name="Nat. Commun.">
        <title>Genome of Tripterygium wilfordii and identification of cytochrome P450 involved in triptolide biosynthesis.</title>
        <authorList>
            <person name="Tu L."/>
            <person name="Su P."/>
            <person name="Zhang Z."/>
            <person name="Gao L."/>
            <person name="Wang J."/>
            <person name="Hu T."/>
            <person name="Zhou J."/>
            <person name="Zhang Y."/>
            <person name="Zhao Y."/>
            <person name="Liu Y."/>
            <person name="Song Y."/>
            <person name="Tong Y."/>
            <person name="Lu Y."/>
            <person name="Yang J."/>
            <person name="Xu C."/>
            <person name="Jia M."/>
            <person name="Peters R.J."/>
            <person name="Huang L."/>
            <person name="Gao W."/>
        </authorList>
    </citation>
    <scope>NUCLEOTIDE SEQUENCE [LARGE SCALE GENOMIC DNA]</scope>
    <source>
        <strain evidence="5">cv. XIE 37</strain>
        <tissue evidence="4">Leaf</tissue>
    </source>
</reference>
<evidence type="ECO:0000313" key="4">
    <source>
        <dbReference type="EMBL" id="KAF5732288.1"/>
    </source>
</evidence>
<dbReference type="PROSITE" id="PS50157">
    <property type="entry name" value="ZINC_FINGER_C2H2_2"/>
    <property type="match status" value="3"/>
</dbReference>
<evidence type="ECO:0000256" key="1">
    <source>
        <dbReference type="PROSITE-ProRule" id="PRU00042"/>
    </source>
</evidence>
<protein>
    <recommendedName>
        <fullName evidence="3">C2H2-type domain-containing protein</fullName>
    </recommendedName>
</protein>
<keyword evidence="5" id="KW-1185">Reference proteome</keyword>
<dbReference type="PROSITE" id="PS00028">
    <property type="entry name" value="ZINC_FINGER_C2H2_1"/>
    <property type="match status" value="3"/>
</dbReference>
<dbReference type="InterPro" id="IPR044303">
    <property type="entry name" value="ZAT1/4/9"/>
</dbReference>
<dbReference type="Pfam" id="PF13912">
    <property type="entry name" value="zf-C2H2_6"/>
    <property type="match status" value="3"/>
</dbReference>
<feature type="domain" description="C2H2-type" evidence="3">
    <location>
        <begin position="176"/>
        <end position="203"/>
    </location>
</feature>
<organism evidence="4 5">
    <name type="scientific">Tripterygium wilfordii</name>
    <name type="common">Thunder God vine</name>
    <dbReference type="NCBI Taxonomy" id="458696"/>
    <lineage>
        <taxon>Eukaryota</taxon>
        <taxon>Viridiplantae</taxon>
        <taxon>Streptophyta</taxon>
        <taxon>Embryophyta</taxon>
        <taxon>Tracheophyta</taxon>
        <taxon>Spermatophyta</taxon>
        <taxon>Magnoliopsida</taxon>
        <taxon>eudicotyledons</taxon>
        <taxon>Gunneridae</taxon>
        <taxon>Pentapetalae</taxon>
        <taxon>rosids</taxon>
        <taxon>fabids</taxon>
        <taxon>Celastrales</taxon>
        <taxon>Celastraceae</taxon>
        <taxon>Tripterygium</taxon>
    </lineage>
</organism>
<feature type="domain" description="C2H2-type" evidence="3">
    <location>
        <begin position="232"/>
        <end position="259"/>
    </location>
</feature>
<gene>
    <name evidence="4" type="ORF">HS088_TW18G00982</name>
</gene>
<dbReference type="InterPro" id="IPR013087">
    <property type="entry name" value="Znf_C2H2_type"/>
</dbReference>
<dbReference type="InParanoid" id="A0A7J7CDS9"/>
<keyword evidence="1" id="KW-0862">Zinc</keyword>
<evidence type="ECO:0000313" key="5">
    <source>
        <dbReference type="Proteomes" id="UP000593562"/>
    </source>
</evidence>
<feature type="region of interest" description="Disordered" evidence="2">
    <location>
        <begin position="23"/>
        <end position="60"/>
    </location>
</feature>
<dbReference type="PANTHER" id="PTHR46326">
    <property type="entry name" value="ZINC FINGER PROTEIN ZAT1-RELATED"/>
    <property type="match status" value="1"/>
</dbReference>
<dbReference type="EMBL" id="JAAARO010000018">
    <property type="protein sequence ID" value="KAF5732288.1"/>
    <property type="molecule type" value="Genomic_DNA"/>
</dbReference>
<sequence>MEKICCFCNKRFANGKAMGGHLRSHYAKHPLPPKPNPLPHQPQHPKSPPSPSSSSMHSYRSQNNHELIAVITDHPRPAASVMIKGGDTGSESPRSGLITCRRSKRRRTVESESVTGVAVELAEQASSDSEICLVDEEVAWTLISLSRGTWSTRMEDRVVHLEREKTPTTATKRGSYRCNTCKKLFRSYQALGGHRASHKKMKGIVIKDEEAESEDEEGSGSGGGADEVVGGFKCPFCDKVFESGQALGGHKKVHFSYLPVAAPAPAPAAVGNSAKSGGVCLDLNRPADELSDGEVSIGTAIEAAEAYW</sequence>
<dbReference type="Gene3D" id="3.30.160.60">
    <property type="entry name" value="Classic Zinc Finger"/>
    <property type="match status" value="1"/>
</dbReference>
<dbReference type="SUPFAM" id="SSF57667">
    <property type="entry name" value="beta-beta-alpha zinc fingers"/>
    <property type="match status" value="2"/>
</dbReference>
<evidence type="ECO:0000259" key="3">
    <source>
        <dbReference type="PROSITE" id="PS50157"/>
    </source>
</evidence>